<proteinExistence type="predicted"/>
<organism evidence="1">
    <name type="scientific">marine sediment metagenome</name>
    <dbReference type="NCBI Taxonomy" id="412755"/>
    <lineage>
        <taxon>unclassified sequences</taxon>
        <taxon>metagenomes</taxon>
        <taxon>ecological metagenomes</taxon>
    </lineage>
</organism>
<reference evidence="1" key="1">
    <citation type="journal article" date="2014" name="Front. Microbiol.">
        <title>High frequency of phylogenetically diverse reductive dehalogenase-homologous genes in deep subseafloor sedimentary metagenomes.</title>
        <authorList>
            <person name="Kawai M."/>
            <person name="Futagami T."/>
            <person name="Toyoda A."/>
            <person name="Takaki Y."/>
            <person name="Nishi S."/>
            <person name="Hori S."/>
            <person name="Arai W."/>
            <person name="Tsubouchi T."/>
            <person name="Morono Y."/>
            <person name="Uchiyama I."/>
            <person name="Ito T."/>
            <person name="Fujiyama A."/>
            <person name="Inagaki F."/>
            <person name="Takami H."/>
        </authorList>
    </citation>
    <scope>NUCLEOTIDE SEQUENCE</scope>
    <source>
        <strain evidence="1">Expedition CK06-06</strain>
    </source>
</reference>
<evidence type="ECO:0000313" key="1">
    <source>
        <dbReference type="EMBL" id="GAG52556.1"/>
    </source>
</evidence>
<gene>
    <name evidence="1" type="ORF">S01H1_81208</name>
</gene>
<protein>
    <submittedName>
        <fullName evidence="1">Uncharacterized protein</fullName>
    </submittedName>
</protein>
<comment type="caution">
    <text evidence="1">The sequence shown here is derived from an EMBL/GenBank/DDBJ whole genome shotgun (WGS) entry which is preliminary data.</text>
</comment>
<name>X0ZWX8_9ZZZZ</name>
<dbReference type="AlphaFoldDB" id="X0ZWX8"/>
<feature type="non-terminal residue" evidence="1">
    <location>
        <position position="1"/>
    </location>
</feature>
<dbReference type="EMBL" id="BARS01054922">
    <property type="protein sequence ID" value="GAG52556.1"/>
    <property type="molecule type" value="Genomic_DNA"/>
</dbReference>
<sequence>KVVGSGARGIVMASFDSQVLDNDIECPEIGIELNSADKNTIGENRIVSAGTGATAPIDEDVNCDKNLYTGNNLVTSVNAPSFLGTNRTEIGTKQ</sequence>
<accession>X0ZWX8</accession>